<feature type="compositionally biased region" description="Basic and acidic residues" evidence="9">
    <location>
        <begin position="1557"/>
        <end position="1566"/>
    </location>
</feature>
<dbReference type="SUPFAM" id="SSF51206">
    <property type="entry name" value="cAMP-binding domain-like"/>
    <property type="match status" value="2"/>
</dbReference>
<evidence type="ECO:0000313" key="13">
    <source>
        <dbReference type="Proteomes" id="UP001165065"/>
    </source>
</evidence>
<dbReference type="GO" id="GO:0005524">
    <property type="term" value="F:ATP binding"/>
    <property type="evidence" value="ECO:0007669"/>
    <property type="project" value="UniProtKB-UniRule"/>
</dbReference>
<dbReference type="InterPro" id="IPR014710">
    <property type="entry name" value="RmlC-like_jellyroll"/>
</dbReference>
<feature type="binding site" evidence="8">
    <location>
        <position position="460"/>
    </location>
    <ligand>
        <name>ATP</name>
        <dbReference type="ChEBI" id="CHEBI:30616"/>
    </ligand>
</feature>
<keyword evidence="8" id="KW-0067">ATP-binding</keyword>
<keyword evidence="6 10" id="KW-0472">Membrane</keyword>
<dbReference type="PANTHER" id="PTHR47823">
    <property type="entry name" value="ION_TRANS DOMAIN-CONTAINING PROTEIN"/>
    <property type="match status" value="1"/>
</dbReference>
<dbReference type="InterPro" id="IPR005821">
    <property type="entry name" value="Ion_trans_dom"/>
</dbReference>
<gene>
    <name evidence="12" type="ORF">TrCOL_g4836</name>
</gene>
<dbReference type="Pfam" id="PF00520">
    <property type="entry name" value="Ion_trans"/>
    <property type="match status" value="2"/>
</dbReference>
<dbReference type="Gene3D" id="2.60.120.10">
    <property type="entry name" value="Jelly Rolls"/>
    <property type="match status" value="2"/>
</dbReference>
<evidence type="ECO:0000256" key="9">
    <source>
        <dbReference type="SAM" id="MobiDB-lite"/>
    </source>
</evidence>
<keyword evidence="2" id="KW-0813">Transport</keyword>
<keyword evidence="13" id="KW-1185">Reference proteome</keyword>
<feature type="transmembrane region" description="Helical" evidence="10">
    <location>
        <begin position="192"/>
        <end position="214"/>
    </location>
</feature>
<dbReference type="EMBL" id="BRYA01000251">
    <property type="protein sequence ID" value="GMI45521.1"/>
    <property type="molecule type" value="Genomic_DNA"/>
</dbReference>
<feature type="region of interest" description="Disordered" evidence="9">
    <location>
        <begin position="1407"/>
        <end position="1439"/>
    </location>
</feature>
<dbReference type="Gene3D" id="1.10.287.630">
    <property type="entry name" value="Helix hairpin bin"/>
    <property type="match status" value="2"/>
</dbReference>
<evidence type="ECO:0000256" key="8">
    <source>
        <dbReference type="PROSITE-ProRule" id="PRU10141"/>
    </source>
</evidence>
<keyword evidence="8" id="KW-0547">Nucleotide-binding</keyword>
<feature type="transmembrane region" description="Helical" evidence="10">
    <location>
        <begin position="425"/>
        <end position="443"/>
    </location>
</feature>
<feature type="region of interest" description="Disordered" evidence="9">
    <location>
        <begin position="1454"/>
        <end position="1588"/>
    </location>
</feature>
<feature type="compositionally biased region" description="Basic and acidic residues" evidence="9">
    <location>
        <begin position="1511"/>
        <end position="1527"/>
    </location>
</feature>
<feature type="transmembrane region" description="Helical" evidence="10">
    <location>
        <begin position="226"/>
        <end position="247"/>
    </location>
</feature>
<keyword evidence="7" id="KW-0407">Ion channel</keyword>
<dbReference type="GO" id="GO:0005249">
    <property type="term" value="F:voltage-gated potassium channel activity"/>
    <property type="evidence" value="ECO:0007669"/>
    <property type="project" value="InterPro"/>
</dbReference>
<feature type="transmembrane region" description="Helical" evidence="10">
    <location>
        <begin position="394"/>
        <end position="413"/>
    </location>
</feature>
<dbReference type="InterPro" id="IPR017441">
    <property type="entry name" value="Protein_kinase_ATP_BS"/>
</dbReference>
<dbReference type="FunFam" id="1.10.287.70:FF:000123">
    <property type="entry name" value="Potassium channel KAT3"/>
    <property type="match status" value="1"/>
</dbReference>
<dbReference type="InterPro" id="IPR018490">
    <property type="entry name" value="cNMP-bd_dom_sf"/>
</dbReference>
<dbReference type="PANTHER" id="PTHR47823:SF9">
    <property type="entry name" value="CHROMOSOME UNDETERMINED SCAFFOLD_10, WHOLE GENOME SHOTGUN SEQUENCE"/>
    <property type="match status" value="1"/>
</dbReference>
<dbReference type="GO" id="GO:0016020">
    <property type="term" value="C:membrane"/>
    <property type="evidence" value="ECO:0007669"/>
    <property type="project" value="UniProtKB-SubCell"/>
</dbReference>
<dbReference type="SUPFAM" id="SSF81324">
    <property type="entry name" value="Voltage-gated potassium channels"/>
    <property type="match status" value="2"/>
</dbReference>
<evidence type="ECO:0000256" key="2">
    <source>
        <dbReference type="ARBA" id="ARBA00022448"/>
    </source>
</evidence>
<dbReference type="OrthoDB" id="444079at2759"/>
<dbReference type="PRINTS" id="PR01463">
    <property type="entry name" value="EAGCHANLFMLY"/>
</dbReference>
<keyword evidence="5" id="KW-0406">Ion transport</keyword>
<dbReference type="Proteomes" id="UP001165065">
    <property type="component" value="Unassembled WGS sequence"/>
</dbReference>
<dbReference type="Gene3D" id="1.10.287.70">
    <property type="match status" value="2"/>
</dbReference>
<dbReference type="InterPro" id="IPR000595">
    <property type="entry name" value="cNMP-bd_dom"/>
</dbReference>
<keyword evidence="3 10" id="KW-0812">Transmembrane</keyword>
<organism evidence="12 13">
    <name type="scientific">Triparma columacea</name>
    <dbReference type="NCBI Taxonomy" id="722753"/>
    <lineage>
        <taxon>Eukaryota</taxon>
        <taxon>Sar</taxon>
        <taxon>Stramenopiles</taxon>
        <taxon>Ochrophyta</taxon>
        <taxon>Bolidophyceae</taxon>
        <taxon>Parmales</taxon>
        <taxon>Triparmaceae</taxon>
        <taxon>Triparma</taxon>
    </lineage>
</organism>
<evidence type="ECO:0000256" key="10">
    <source>
        <dbReference type="SAM" id="Phobius"/>
    </source>
</evidence>
<evidence type="ECO:0000259" key="11">
    <source>
        <dbReference type="PROSITE" id="PS50042"/>
    </source>
</evidence>
<feature type="domain" description="Cyclic nucleotide-binding" evidence="11">
    <location>
        <begin position="529"/>
        <end position="631"/>
    </location>
</feature>
<feature type="transmembrane region" description="Helical" evidence="10">
    <location>
        <begin position="331"/>
        <end position="356"/>
    </location>
</feature>
<dbReference type="InterPro" id="IPR003938">
    <property type="entry name" value="K_chnl_volt-dep_EAG/ELK/ERG"/>
</dbReference>
<evidence type="ECO:0000256" key="3">
    <source>
        <dbReference type="ARBA" id="ARBA00022692"/>
    </source>
</evidence>
<keyword evidence="4 10" id="KW-1133">Transmembrane helix</keyword>
<proteinExistence type="predicted"/>
<evidence type="ECO:0000256" key="6">
    <source>
        <dbReference type="ARBA" id="ARBA00023136"/>
    </source>
</evidence>
<dbReference type="CDD" id="cd00038">
    <property type="entry name" value="CAP_ED"/>
    <property type="match status" value="1"/>
</dbReference>
<dbReference type="PROSITE" id="PS00107">
    <property type="entry name" value="PROTEIN_KINASE_ATP"/>
    <property type="match status" value="1"/>
</dbReference>
<evidence type="ECO:0000256" key="1">
    <source>
        <dbReference type="ARBA" id="ARBA00004141"/>
    </source>
</evidence>
<evidence type="ECO:0000256" key="7">
    <source>
        <dbReference type="ARBA" id="ARBA00023303"/>
    </source>
</evidence>
<name>A0A9W7LDA0_9STRA</name>
<evidence type="ECO:0000313" key="12">
    <source>
        <dbReference type="EMBL" id="GMI45521.1"/>
    </source>
</evidence>
<protein>
    <recommendedName>
        <fullName evidence="11">Cyclic nucleotide-binding domain-containing protein</fullName>
    </recommendedName>
</protein>
<comment type="subcellular location">
    <subcellularLocation>
        <location evidence="1">Membrane</location>
        <topology evidence="1">Multi-pass membrane protein</topology>
    </subcellularLocation>
</comment>
<comment type="caution">
    <text evidence="12">The sequence shown here is derived from an EMBL/GenBank/DDBJ whole genome shotgun (WGS) entry which is preliminary data.</text>
</comment>
<evidence type="ECO:0000256" key="4">
    <source>
        <dbReference type="ARBA" id="ARBA00022989"/>
    </source>
</evidence>
<reference evidence="13" key="1">
    <citation type="journal article" date="2023" name="Commun. Biol.">
        <title>Genome analysis of Parmales, the sister group of diatoms, reveals the evolutionary specialization of diatoms from phago-mixotrophs to photoautotrophs.</title>
        <authorList>
            <person name="Ban H."/>
            <person name="Sato S."/>
            <person name="Yoshikawa S."/>
            <person name="Yamada K."/>
            <person name="Nakamura Y."/>
            <person name="Ichinomiya M."/>
            <person name="Sato N."/>
            <person name="Blanc-Mathieu R."/>
            <person name="Endo H."/>
            <person name="Kuwata A."/>
            <person name="Ogata H."/>
        </authorList>
    </citation>
    <scope>NUCLEOTIDE SEQUENCE [LARGE SCALE GENOMIC DNA]</scope>
</reference>
<accession>A0A9W7LDA0</accession>
<sequence length="1588" mass="178261">MAMQAGAAQVRGDMQSHGRDAALLNKRGRFQSMAGGGGGGGSMALGISGDEGIIMDGDGNRLRRATGGKYKPIMRLSTHGEPIIQEENSGDEEDMVDEVEKVVPSPSGEVLNFKEEDKASLNKVFGLWGGDKEVIREEKDKIREKALKEGKSKDVDFLSETVKKRAKKWENKAQKRVKERKYVIDPRAKWKLYWDVLCGVLILYSVIVIPFRLFFSRPEPEGFSFIFDWTIDTIFFFDMAFSFKTGYMSKHGHLIMNSQRIMHSYIRSWFIVDFFSTIPFDTIINAIFKLPKSQLRTIKLVRILRLFRLAKLAKLVSRGSLQQIIAMINPAVLRLVNLIVSILFVAHFLACFWAAVNECDYEVGQTLYEMEGPVTSGSLISKCGNSNGVSAIWFSQYLAAFYWVIATMMAVGYGDIYGANKRERIYSIFVEIVGAGCFGFIISTTTQIVETMSPETRIRKKELELILEYSKYRNFPKTLRRRLMKHFQYMYTQKSVFDELAVLRQLPVHMRVDLTMSVHETKVEKLSTLFDGLDRHFVAELLLVLRPFFLGVGETIRVDNNVPDQVFVVNMGHLQVLRPLDAQWVISGLLKDGSVLGLTSAMKNEPMDFMLCAPIATDLWFIETHELKMILDYYAEDTAHLIRTNNELHAVEEECWQSETKEIGGVKVKSKLFIDGSIEDADTVDIALLAGASQLANDKNSANAKKVLVKTLKLDPEDPTKEIESLERAEDIMSRKIVDPGTKRKTLWDVVVGLFIIFSVAAVPLRLGFDIEATKPWIVIDWITDALFTVDIIVTFRTAYLDDNNVLVTIPKMIRSRYLKFWFIIDFGSTLPIDKIVEAFADKGGGGDSGLRSLKLIRIVRLVRLFKLVKLLKIDTSAVEEVFELDETVKKTGKLFGILFGLAHFFGCFWNMSTEADFEDLGYANMTEFAKTGKDEAVSLSDSYIEALYWAFTTMTTVGYGDVLPQEDNGRLYATVMMILGATMFSYIVGSASTIITNEKNGDKQVKERLLGLYNYCADRGLSKPLEKRLKRNLDYCLHEKSPFEEQYILSCLPSHLRNEVVLSSKKDALEKICIFGKGRSMSFVSCVLQYFQPCQFVNNDILYHPLVGSRGMYFILKGKVGKVLYSTQNDNKSVGIGDTSLYVVGLPYNEGEFIGFDAVEVHEDDDKFGAMCLETCQCYYLSNEALTLILMRHPAVADTLVQSIKEEGLELHERRKAKAKSMTKGEMAVMKMENNDNEASLEALEKEGLAWMSKGMFAKFVVHHSRANPALQEMAADDAVKPFFKNSDKEVHDELNEAGKSKQLVKHSQTKSIESIANVVQSGSSRDLNLAVKRKSINMSISTNIIDMALKHEHTTQSPVDSRSRMLSGGFVVHPDAHEDDDHESHAIVQMAITKAARRVTCNDPLMGTHSPGGRSSVFGAKHSTVMRPSGRPEKHGLLSMSKKRTETFLGGIEELSGADGSEERRTSFGRSKSLDSFGSVGGGWMSPEKSALEEQQSSLEQGTQEVEEKEEKEPETGMRSRENSLTKKNSFSTRRTSARSRRSSRLTSGLILDFNTKDLQKEINEQPLPSPRGEFGGGLVGSPLTG</sequence>
<evidence type="ECO:0000256" key="5">
    <source>
        <dbReference type="ARBA" id="ARBA00023065"/>
    </source>
</evidence>
<dbReference type="PROSITE" id="PS50042">
    <property type="entry name" value="CNMP_BINDING_3"/>
    <property type="match status" value="1"/>
</dbReference>